<evidence type="ECO:0000313" key="2">
    <source>
        <dbReference type="EMBL" id="GEU71252.1"/>
    </source>
</evidence>
<organism evidence="2">
    <name type="scientific">Tanacetum cinerariifolium</name>
    <name type="common">Dalmatian daisy</name>
    <name type="synonym">Chrysanthemum cinerariifolium</name>
    <dbReference type="NCBI Taxonomy" id="118510"/>
    <lineage>
        <taxon>Eukaryota</taxon>
        <taxon>Viridiplantae</taxon>
        <taxon>Streptophyta</taxon>
        <taxon>Embryophyta</taxon>
        <taxon>Tracheophyta</taxon>
        <taxon>Spermatophyta</taxon>
        <taxon>Magnoliopsida</taxon>
        <taxon>eudicotyledons</taxon>
        <taxon>Gunneridae</taxon>
        <taxon>Pentapetalae</taxon>
        <taxon>asterids</taxon>
        <taxon>campanulids</taxon>
        <taxon>Asterales</taxon>
        <taxon>Asteraceae</taxon>
        <taxon>Asteroideae</taxon>
        <taxon>Anthemideae</taxon>
        <taxon>Anthemidinae</taxon>
        <taxon>Tanacetum</taxon>
    </lineage>
</organism>
<accession>A0A6L2MEU5</accession>
<protein>
    <submittedName>
        <fullName evidence="2">Uncharacterized protein</fullName>
    </submittedName>
</protein>
<feature type="compositionally biased region" description="Pro residues" evidence="1">
    <location>
        <begin position="58"/>
        <end position="75"/>
    </location>
</feature>
<sequence>MPTKIELTLEQSQQGVSNDVLVAVSSSLRLLNPKAADDVANVAAYDVADDVVAEDAPEPTPLSPTPTTAPPPPEELLPYTSQVAPTPPLSPIAQPSSPPPQQQPSKPSQTTKISMDLLNTPLETCTTLTKKVKALEHDKIAQALKITKLKQRVRRLKKKNKLKVSGLRRLKKGRQEESQVQVYHIDLEHVDKVLSMQDDEPEPAELKEVIEVVTTAKLMTKVVTAVATTIIAAPITAAPSAARRRKGVVIRDPKETATPSTIVHSKLKSKDKGKGILVEEPKPLKKQAHIEQDEAYVRELEAELNKNINWDDVIEQVKRKEKEDNSVLRYQALKRKPQTEAHARKNMMLYLKNMAGFKMDFFKGMSYDDIRPIFEKHFNSIVGFLEKSEK</sequence>
<comment type="caution">
    <text evidence="2">The sequence shown here is derived from an EMBL/GenBank/DDBJ whole genome shotgun (WGS) entry which is preliminary data.</text>
</comment>
<feature type="compositionally biased region" description="Pro residues" evidence="1">
    <location>
        <begin position="85"/>
        <end position="102"/>
    </location>
</feature>
<feature type="region of interest" description="Disordered" evidence="1">
    <location>
        <begin position="50"/>
        <end position="110"/>
    </location>
</feature>
<gene>
    <name evidence="2" type="ORF">Tci_043230</name>
</gene>
<reference evidence="2" key="1">
    <citation type="journal article" date="2019" name="Sci. Rep.">
        <title>Draft genome of Tanacetum cinerariifolium, the natural source of mosquito coil.</title>
        <authorList>
            <person name="Yamashiro T."/>
            <person name="Shiraishi A."/>
            <person name="Satake H."/>
            <person name="Nakayama K."/>
        </authorList>
    </citation>
    <scope>NUCLEOTIDE SEQUENCE</scope>
</reference>
<dbReference type="EMBL" id="BKCJ010006274">
    <property type="protein sequence ID" value="GEU71252.1"/>
    <property type="molecule type" value="Genomic_DNA"/>
</dbReference>
<proteinExistence type="predicted"/>
<name>A0A6L2MEU5_TANCI</name>
<evidence type="ECO:0000256" key="1">
    <source>
        <dbReference type="SAM" id="MobiDB-lite"/>
    </source>
</evidence>
<dbReference type="AlphaFoldDB" id="A0A6L2MEU5"/>